<dbReference type="AlphaFoldDB" id="A0A5M8P3A8"/>
<dbReference type="InterPro" id="IPR025354">
    <property type="entry name" value="DUF4258"/>
</dbReference>
<proteinExistence type="predicted"/>
<organism evidence="1 2">
    <name type="scientific">Candidatus Ordinivivax streblomastigis</name>
    <dbReference type="NCBI Taxonomy" id="2540710"/>
    <lineage>
        <taxon>Bacteria</taxon>
        <taxon>Pseudomonadati</taxon>
        <taxon>Bacteroidota</taxon>
        <taxon>Bacteroidia</taxon>
        <taxon>Bacteroidales</taxon>
        <taxon>Candidatus Ordinivivax</taxon>
    </lineage>
</organism>
<protein>
    <recommendedName>
        <fullName evidence="3">DUF4258 domain-containing protein</fullName>
    </recommendedName>
</protein>
<dbReference type="EMBL" id="SNRX01000006">
    <property type="protein sequence ID" value="KAA6302740.1"/>
    <property type="molecule type" value="Genomic_DNA"/>
</dbReference>
<dbReference type="Pfam" id="PF14076">
    <property type="entry name" value="DUF4258"/>
    <property type="match status" value="1"/>
</dbReference>
<dbReference type="Proteomes" id="UP000324575">
    <property type="component" value="Unassembled WGS sequence"/>
</dbReference>
<evidence type="ECO:0008006" key="3">
    <source>
        <dbReference type="Google" id="ProtNLM"/>
    </source>
</evidence>
<name>A0A5M8P3A8_9BACT</name>
<evidence type="ECO:0000313" key="1">
    <source>
        <dbReference type="EMBL" id="KAA6302740.1"/>
    </source>
</evidence>
<gene>
    <name evidence="1" type="ORF">EZS26_001247</name>
</gene>
<accession>A0A5M8P3A8</accession>
<comment type="caution">
    <text evidence="1">The sequence shown here is derived from an EMBL/GenBank/DDBJ whole genome shotgun (WGS) entry which is preliminary data.</text>
</comment>
<sequence>MEIKSMNFVLSQHAEEQMLRRCIDKKQLLDVLGSPDEIVTGETNEDIRVYQSIFKENEQLFLLRVFVNINKQPNMVITVYKTTKIYKYYEAKI</sequence>
<evidence type="ECO:0000313" key="2">
    <source>
        <dbReference type="Proteomes" id="UP000324575"/>
    </source>
</evidence>
<reference evidence="1 2" key="1">
    <citation type="submission" date="2019-03" db="EMBL/GenBank/DDBJ databases">
        <title>Single cell metagenomics reveals metabolic interactions within the superorganism composed of flagellate Streblomastix strix and complex community of Bacteroidetes bacteria on its surface.</title>
        <authorList>
            <person name="Treitli S.C."/>
            <person name="Kolisko M."/>
            <person name="Husnik F."/>
            <person name="Keeling P."/>
            <person name="Hampl V."/>
        </authorList>
    </citation>
    <scope>NUCLEOTIDE SEQUENCE [LARGE SCALE GENOMIC DNA]</scope>
    <source>
        <strain evidence="1">St1</strain>
    </source>
</reference>